<name>A0A1Q9GTQ3_9GAMM</name>
<reference evidence="1 2" key="1">
    <citation type="submission" date="2016-09" db="EMBL/GenBank/DDBJ databases">
        <title>Photobacterium proteolyticum sp. nov. a protease producing bacterium isolated from ocean sediments of Laizhou Bay.</title>
        <authorList>
            <person name="Li Y."/>
        </authorList>
    </citation>
    <scope>NUCLEOTIDE SEQUENCE [LARGE SCALE GENOMIC DNA]</scope>
    <source>
        <strain evidence="1 2">13-12</strain>
    </source>
</reference>
<accession>A0A1Q9GTQ3</accession>
<dbReference type="AlphaFoldDB" id="A0A1Q9GTQ3"/>
<proteinExistence type="predicted"/>
<keyword evidence="2" id="KW-1185">Reference proteome</keyword>
<dbReference type="Proteomes" id="UP000186905">
    <property type="component" value="Unassembled WGS sequence"/>
</dbReference>
<dbReference type="OrthoDB" id="5815684at2"/>
<organism evidence="1 2">
    <name type="scientific">Photobacterium proteolyticum</name>
    <dbReference type="NCBI Taxonomy" id="1903952"/>
    <lineage>
        <taxon>Bacteria</taxon>
        <taxon>Pseudomonadati</taxon>
        <taxon>Pseudomonadota</taxon>
        <taxon>Gammaproteobacteria</taxon>
        <taxon>Vibrionales</taxon>
        <taxon>Vibrionaceae</taxon>
        <taxon>Photobacterium</taxon>
    </lineage>
</organism>
<protein>
    <submittedName>
        <fullName evidence="1">Uncharacterized protein</fullName>
    </submittedName>
</protein>
<evidence type="ECO:0000313" key="2">
    <source>
        <dbReference type="Proteomes" id="UP000186905"/>
    </source>
</evidence>
<sequence>MVSKWLCCFTVVIGMLPVTGWTAKCDLASGAHVTLIYLEDYAKGSSAGQIVKQKVDYLKGIMASGAFEERSAVNVSLSYYADSDSEEQLVITLSSEYLGSYDAMTELMNSKGHVSIDISQCQP</sequence>
<evidence type="ECO:0000313" key="1">
    <source>
        <dbReference type="EMBL" id="OLQ78460.1"/>
    </source>
</evidence>
<gene>
    <name evidence="1" type="ORF">BIT28_27835</name>
</gene>
<dbReference type="RefSeq" id="WP_075763054.1">
    <property type="nucleotide sequence ID" value="NZ_MJIL01000055.1"/>
</dbReference>
<comment type="caution">
    <text evidence="1">The sequence shown here is derived from an EMBL/GenBank/DDBJ whole genome shotgun (WGS) entry which is preliminary data.</text>
</comment>
<dbReference type="EMBL" id="MJIL01000055">
    <property type="protein sequence ID" value="OLQ78460.1"/>
    <property type="molecule type" value="Genomic_DNA"/>
</dbReference>